<dbReference type="AlphaFoldDB" id="A0A8B8CLD0"/>
<dbReference type="SUPFAM" id="SSF50494">
    <property type="entry name" value="Trypsin-like serine proteases"/>
    <property type="match status" value="1"/>
</dbReference>
<dbReference type="PANTHER" id="PTHR14389:SF3">
    <property type="entry name" value="PROTEIN FAM111A-LIKE"/>
    <property type="match status" value="1"/>
</dbReference>
<protein>
    <submittedName>
        <fullName evidence="2">Uncharacterized protein LOC111120220</fullName>
    </submittedName>
</protein>
<name>A0A8B8CLD0_CRAVI</name>
<gene>
    <name evidence="2" type="primary">LOC111120220</name>
</gene>
<dbReference type="Proteomes" id="UP000694844">
    <property type="component" value="Chromosome 2"/>
</dbReference>
<keyword evidence="1" id="KW-1185">Reference proteome</keyword>
<evidence type="ECO:0000313" key="1">
    <source>
        <dbReference type="Proteomes" id="UP000694844"/>
    </source>
</evidence>
<accession>A0A8B8CLD0</accession>
<dbReference type="Gene3D" id="2.40.10.10">
    <property type="entry name" value="Trypsin-like serine proteases"/>
    <property type="match status" value="1"/>
</dbReference>
<dbReference type="InterPro" id="IPR009003">
    <property type="entry name" value="Peptidase_S1_PA"/>
</dbReference>
<dbReference type="PANTHER" id="PTHR14389">
    <property type="entry name" value="SI:CH1073-475A24.1"/>
    <property type="match status" value="1"/>
</dbReference>
<sequence>MESLVISPPSSSSPSRVQNMDRKNLTHQLDTAVLNVDSQPPGLTKLDRTCFKKDSLITCDVLTSDLKSLVSRSVGMIRLGDHAKGTGFRVGENLIITNLHVVQQDLIDQTHVQPNINPLRLENFNIVFELKVPTKTFLPENYFDIMPKIHFMDEDFDVVILELKPHKFTKVDFPPSIKHFGAIDFSREIHLIGHPGVFT</sequence>
<reference evidence="2" key="1">
    <citation type="submission" date="2025-08" db="UniProtKB">
        <authorList>
            <consortium name="RefSeq"/>
        </authorList>
    </citation>
    <scope>IDENTIFICATION</scope>
    <source>
        <tissue evidence="2">Whole sample</tissue>
    </source>
</reference>
<dbReference type="RefSeq" id="XP_022316658.1">
    <property type="nucleotide sequence ID" value="XM_022460950.1"/>
</dbReference>
<dbReference type="InterPro" id="IPR043504">
    <property type="entry name" value="Peptidase_S1_PA_chymotrypsin"/>
</dbReference>
<proteinExistence type="predicted"/>
<evidence type="ECO:0000313" key="2">
    <source>
        <dbReference type="RefSeq" id="XP_022316658.1"/>
    </source>
</evidence>
<dbReference type="KEGG" id="cvn:111120220"/>
<dbReference type="OrthoDB" id="6161244at2759"/>
<dbReference type="GeneID" id="111120220"/>
<organism evidence="1 2">
    <name type="scientific">Crassostrea virginica</name>
    <name type="common">Eastern oyster</name>
    <dbReference type="NCBI Taxonomy" id="6565"/>
    <lineage>
        <taxon>Eukaryota</taxon>
        <taxon>Metazoa</taxon>
        <taxon>Spiralia</taxon>
        <taxon>Lophotrochozoa</taxon>
        <taxon>Mollusca</taxon>
        <taxon>Bivalvia</taxon>
        <taxon>Autobranchia</taxon>
        <taxon>Pteriomorphia</taxon>
        <taxon>Ostreida</taxon>
        <taxon>Ostreoidea</taxon>
        <taxon>Ostreidae</taxon>
        <taxon>Crassostrea</taxon>
    </lineage>
</organism>